<dbReference type="InterPro" id="IPR009604">
    <property type="entry name" value="LsmAD_domain"/>
</dbReference>
<feature type="compositionally biased region" description="Polar residues" evidence="1">
    <location>
        <begin position="539"/>
        <end position="563"/>
    </location>
</feature>
<reference evidence="3" key="1">
    <citation type="submission" date="2015-07" db="EMBL/GenBank/DDBJ databases">
        <title>Transcriptome Assembly of Anthurium amnicola.</title>
        <authorList>
            <person name="Suzuki J."/>
        </authorList>
    </citation>
    <scope>NUCLEOTIDE SEQUENCE</scope>
</reference>
<feature type="region of interest" description="Disordered" evidence="1">
    <location>
        <begin position="524"/>
        <end position="607"/>
    </location>
</feature>
<gene>
    <name evidence="3" type="primary">atxn2_0</name>
    <name evidence="3" type="ORF">g.90817</name>
</gene>
<protein>
    <submittedName>
        <fullName evidence="3">Ataxin-2</fullName>
    </submittedName>
</protein>
<dbReference type="InterPro" id="IPR009818">
    <property type="entry name" value="PAM2_motif"/>
</dbReference>
<feature type="region of interest" description="Disordered" evidence="1">
    <location>
        <begin position="394"/>
        <end position="452"/>
    </location>
</feature>
<feature type="region of interest" description="Disordered" evidence="1">
    <location>
        <begin position="475"/>
        <end position="503"/>
    </location>
</feature>
<dbReference type="Pfam" id="PF07145">
    <property type="entry name" value="PAM2"/>
    <property type="match status" value="1"/>
</dbReference>
<feature type="compositionally biased region" description="Low complexity" evidence="1">
    <location>
        <begin position="126"/>
        <end position="141"/>
    </location>
</feature>
<dbReference type="AlphaFoldDB" id="A0A1D1YZB5"/>
<feature type="compositionally biased region" description="Low complexity" evidence="1">
    <location>
        <begin position="37"/>
        <end position="46"/>
    </location>
</feature>
<evidence type="ECO:0000313" key="3">
    <source>
        <dbReference type="EMBL" id="JAT59974.1"/>
    </source>
</evidence>
<evidence type="ECO:0000259" key="2">
    <source>
        <dbReference type="SMART" id="SM01272"/>
    </source>
</evidence>
<feature type="domain" description="LsmAD" evidence="2">
    <location>
        <begin position="309"/>
        <end position="380"/>
    </location>
</feature>
<dbReference type="EMBL" id="GDJX01007962">
    <property type="protein sequence ID" value="JAT59974.1"/>
    <property type="molecule type" value="Transcribed_RNA"/>
</dbReference>
<organism evidence="3">
    <name type="scientific">Anthurium amnicola</name>
    <dbReference type="NCBI Taxonomy" id="1678845"/>
    <lineage>
        <taxon>Eukaryota</taxon>
        <taxon>Viridiplantae</taxon>
        <taxon>Streptophyta</taxon>
        <taxon>Embryophyta</taxon>
        <taxon>Tracheophyta</taxon>
        <taxon>Spermatophyta</taxon>
        <taxon>Magnoliopsida</taxon>
        <taxon>Liliopsida</taxon>
        <taxon>Araceae</taxon>
        <taxon>Pothoideae</taxon>
        <taxon>Potheae</taxon>
        <taxon>Anthurium</taxon>
    </lineage>
</organism>
<feature type="compositionally biased region" description="Polar residues" evidence="1">
    <location>
        <begin position="397"/>
        <end position="415"/>
    </location>
</feature>
<dbReference type="GO" id="GO:0003729">
    <property type="term" value="F:mRNA binding"/>
    <property type="evidence" value="ECO:0007669"/>
    <property type="project" value="TreeGrafter"/>
</dbReference>
<dbReference type="InterPro" id="IPR025852">
    <property type="entry name" value="SM_dom_ATX"/>
</dbReference>
<dbReference type="GO" id="GO:0034063">
    <property type="term" value="P:stress granule assembly"/>
    <property type="evidence" value="ECO:0007669"/>
    <property type="project" value="TreeGrafter"/>
</dbReference>
<dbReference type="PANTHER" id="PTHR12854:SF7">
    <property type="entry name" value="ATAXIN-2 HOMOLOG"/>
    <property type="match status" value="1"/>
</dbReference>
<feature type="region of interest" description="Disordered" evidence="1">
    <location>
        <begin position="117"/>
        <end position="147"/>
    </location>
</feature>
<dbReference type="FunFam" id="2.30.30.100:FF:000054">
    <property type="entry name" value="Polyadenylate-binding protein-interacting protein 3"/>
    <property type="match status" value="1"/>
</dbReference>
<accession>A0A1D1YZB5</accession>
<name>A0A1D1YZB5_9ARAE</name>
<evidence type="ECO:0000256" key="1">
    <source>
        <dbReference type="SAM" id="MobiDB-lite"/>
    </source>
</evidence>
<dbReference type="PANTHER" id="PTHR12854">
    <property type="entry name" value="ATAXIN 2-RELATED"/>
    <property type="match status" value="1"/>
</dbReference>
<sequence length="712" mass="78164">MRLPFYAIYVKTFWLEETERSGAHKAVTHSAPPPPALGSSSSSFPPRRANPIDPVAALRGSPIAESRGADFSPEPCHLICGSADRGSSKMNLQPVVQPRSSVNGFGGHRVDRVVGSRMESTLQTPKSSSCGLNSSGLSNGSKRGGLESHSRDRLIFVSTCLIGHSVEVHVKNGSILSGIFHATNAEKDFGIVLKMARVIKDGSVRGPKPVCEIVKRPQTMIIPARELVQVIAKGMTLTTDGFSSGNACEKRQDLMTDSAISQSRRVEGERELERWTPDKDDLQYPGLDNIFDRHWNRSWDQFETNEALFGVKSTFDEELYTTKLERGPRMRDLEREATRIAREIEGEETQDLHLAEERGLHFDEDFELDEESRYSSVYRGFGSDVYKENEDMDDINTETFGGSFRSVTNRQFSEVSQRRNNDGTQASSTSSSLDEDGSSLKPASRDVSQSASVNVRQLTTDHVLKTLDNERLEEKQLGEKRNFEQSTQKSVFEDVETTKSEEIQSSLDTKKCSLDKGILSASATAYSPSSVQEHKDSQNESSGTARSAKFSSSKQPVNPQARPSSSTSSTSEHVGETSTSGGPALSPSSSVGSLSSEKSALNPHAKEFKLNPNAKSFVPSASLRPHTPVPESTFYYPANPGLPHMHGLSIGPTFPGQQPVVYNPQAVQMQAPQAYVSPAVPLYGQQMILGQPRPVLYMPGYPPEMPYKGRDF</sequence>
<dbReference type="GO" id="GO:0010494">
    <property type="term" value="C:cytoplasmic stress granule"/>
    <property type="evidence" value="ECO:0007669"/>
    <property type="project" value="TreeGrafter"/>
</dbReference>
<feature type="compositionally biased region" description="Low complexity" evidence="1">
    <location>
        <begin position="564"/>
        <end position="601"/>
    </location>
</feature>
<dbReference type="Pfam" id="PF14438">
    <property type="entry name" value="SM-ATX"/>
    <property type="match status" value="1"/>
</dbReference>
<dbReference type="SMART" id="SM01272">
    <property type="entry name" value="LsmAD"/>
    <property type="match status" value="1"/>
</dbReference>
<dbReference type="InterPro" id="IPR045117">
    <property type="entry name" value="ATXN2-like"/>
</dbReference>
<dbReference type="Pfam" id="PF06741">
    <property type="entry name" value="LsmAD"/>
    <property type="match status" value="1"/>
</dbReference>
<proteinExistence type="predicted"/>
<feature type="region of interest" description="Disordered" evidence="1">
    <location>
        <begin position="25"/>
        <end position="53"/>
    </location>
</feature>